<feature type="region of interest" description="Disordered" evidence="1">
    <location>
        <begin position="191"/>
        <end position="278"/>
    </location>
</feature>
<comment type="caution">
    <text evidence="3">The sequence shown here is derived from an EMBL/GenBank/DDBJ whole genome shotgun (WGS) entry which is preliminary data.</text>
</comment>
<dbReference type="PANTHER" id="PTHR31600">
    <property type="entry name" value="TINY MACROCYSTS PROTEIN B-RELATED"/>
    <property type="match status" value="1"/>
</dbReference>
<feature type="compositionally biased region" description="Gly residues" evidence="1">
    <location>
        <begin position="95"/>
        <end position="114"/>
    </location>
</feature>
<feature type="compositionally biased region" description="Gly residues" evidence="1">
    <location>
        <begin position="206"/>
        <end position="220"/>
    </location>
</feature>
<feature type="region of interest" description="Disordered" evidence="1">
    <location>
        <begin position="17"/>
        <end position="176"/>
    </location>
</feature>
<proteinExistence type="predicted"/>
<feature type="compositionally biased region" description="Gly residues" evidence="1">
    <location>
        <begin position="25"/>
        <end position="40"/>
    </location>
</feature>
<dbReference type="InterPro" id="IPR052994">
    <property type="entry name" value="Tiny_macrocysts_regulators"/>
</dbReference>
<dbReference type="STRING" id="33097.A0A150GKT2"/>
<keyword evidence="4" id="KW-1185">Reference proteome</keyword>
<organism evidence="3 4">
    <name type="scientific">Gonium pectorale</name>
    <name type="common">Green alga</name>
    <dbReference type="NCBI Taxonomy" id="33097"/>
    <lineage>
        <taxon>Eukaryota</taxon>
        <taxon>Viridiplantae</taxon>
        <taxon>Chlorophyta</taxon>
        <taxon>core chlorophytes</taxon>
        <taxon>Chlorophyceae</taxon>
        <taxon>CS clade</taxon>
        <taxon>Chlamydomonadales</taxon>
        <taxon>Volvocaceae</taxon>
        <taxon>Gonium</taxon>
    </lineage>
</organism>
<dbReference type="AlphaFoldDB" id="A0A150GKT2"/>
<evidence type="ECO:0000256" key="2">
    <source>
        <dbReference type="SAM" id="Phobius"/>
    </source>
</evidence>
<evidence type="ECO:0000256" key="1">
    <source>
        <dbReference type="SAM" id="MobiDB-lite"/>
    </source>
</evidence>
<dbReference type="PANTHER" id="PTHR31600:SF2">
    <property type="entry name" value="GAMETE ENRICHED GENE 10 PROTEIN-RELATED"/>
    <property type="match status" value="1"/>
</dbReference>
<dbReference type="EMBL" id="LSYV01000017">
    <property type="protein sequence ID" value="KXZ50397.1"/>
    <property type="molecule type" value="Genomic_DNA"/>
</dbReference>
<feature type="transmembrane region" description="Helical" evidence="2">
    <location>
        <begin position="395"/>
        <end position="418"/>
    </location>
</feature>
<evidence type="ECO:0000313" key="3">
    <source>
        <dbReference type="EMBL" id="KXZ50397.1"/>
    </source>
</evidence>
<name>A0A150GKT2_GONPE</name>
<dbReference type="OrthoDB" id="550535at2759"/>
<feature type="transmembrane region" description="Helical" evidence="2">
    <location>
        <begin position="850"/>
        <end position="875"/>
    </location>
</feature>
<feature type="transmembrane region" description="Helical" evidence="2">
    <location>
        <begin position="596"/>
        <end position="618"/>
    </location>
</feature>
<accession>A0A150GKT2</accession>
<feature type="region of interest" description="Disordered" evidence="1">
    <location>
        <begin position="728"/>
        <end position="748"/>
    </location>
</feature>
<evidence type="ECO:0000313" key="4">
    <source>
        <dbReference type="Proteomes" id="UP000075714"/>
    </source>
</evidence>
<gene>
    <name evidence="3" type="ORF">GPECTOR_16g570</name>
</gene>
<feature type="transmembrane region" description="Helical" evidence="2">
    <location>
        <begin position="1064"/>
        <end position="1090"/>
    </location>
</feature>
<feature type="compositionally biased region" description="Low complexity" evidence="1">
    <location>
        <begin position="67"/>
        <end position="79"/>
    </location>
</feature>
<keyword evidence="2" id="KW-0472">Membrane</keyword>
<feature type="region of interest" description="Disordered" evidence="1">
    <location>
        <begin position="640"/>
        <end position="678"/>
    </location>
</feature>
<feature type="region of interest" description="Disordered" evidence="1">
    <location>
        <begin position="826"/>
        <end position="846"/>
    </location>
</feature>
<feature type="region of interest" description="Disordered" evidence="1">
    <location>
        <begin position="1163"/>
        <end position="1188"/>
    </location>
</feature>
<keyword evidence="2" id="KW-0812">Transmembrane</keyword>
<keyword evidence="2" id="KW-1133">Transmembrane helix</keyword>
<protein>
    <submittedName>
        <fullName evidence="3">Uncharacterized protein</fullName>
    </submittedName>
</protein>
<sequence length="1188" mass="122182">MGRRSIDDLIQSLHVQDDIADGAVDDGGGGGGGSGSGGGLSPRVRELNPSLGDIVGRSRSSLRPVTSGKSATAAASVACGGSGALSPRQREALLQGGGEWGAAQGAGGGSGSGSGRELRPPSALGCCAPASLPGCAEEEGNGAGGTESGEAADSQHSSGEARAARKLQPMSSKPARVREWVATKGAFYQNSVGASAKIDDDDSDADGGGGDGYGGGGGGVADPASAAPQLGQHAATAASDGRSHTALGHSAQMAPPLAVADDGGRGGGGPTGNGRRAAGGVALKGAISAHSALTLRAGSPTGGQRQGRGTGTGFGFGSVASACGDPRAAHPAAGSLTLDPAADDGAASEAGYTAVSGASSADGSEYKRGKRFRKLAKIMDSSQAKQVQQRFRTHALLTVALLAVVHVVCFAMVVTSIAKQRRSMLLLASGGETQWFMHEVMTDVRTLDVVTRGHGLPNLYTEADIPNLLLEIEQHAEEIKVRFNDILTAHSEHGSPIKDMLFNTKYQVWDTETRDGTNVYMNVTVWDFVTRFFTMAKAVHQQYGSWRAVGLPVNESSPGHFLLHSGPDLFRVSRKVFDALLYDAVADSRAVDTMQLVFLVVEGACVSAAAACYLAYLLRSVAAQRHKLFRIFIAIPVDEDEDDDDEEGEHARASTAEAAHGGRDGGDGGGGGGGARADLKKRRPSFLIRIPGADGDDGGGADDGGVVTAASTAYDGCDKYDAGLKLPTGQQHNVGPRRRPVSGTASRFVPGAESGALVSSRSFVDGRRGPGGGGAGGGGGCLAALRLRLMRLVSRSGRGVNPLLPQASMGGALGAAAGAGAGAGVASSHAASGGGPGPSRRTLRPSSKDTAVMTVPFVVWSLMVIILYTVAVVAMRGVVNVVAVHSVTNFVSARAARAVFYAQELANTDDPSELPTRRAALAAAIKLIKDAWYTVQLGDDAYKSAGSGIEMFPLVREGVSFASGELTDLFYGNDRCHRTEVHLPCPGPDYRFYHLTRTGVDSIMQQFIISLNTMASDTGGLAEGLMDEHFDFVYNVGSKDLLDGTLRICQAHSRTILDVFQGILIFHIVLFLLLFANFAVFLFLMLNPLLSRVTKERRQIAELMSQLPLELDVERLVERALAADGDGGGGVPQPGGGGAATAASTTAAAAAAAAIGERSFCADGGSPGAGGEPEEGADTASKWRAIIR</sequence>
<dbReference type="Proteomes" id="UP000075714">
    <property type="component" value="Unassembled WGS sequence"/>
</dbReference>
<reference evidence="4" key="1">
    <citation type="journal article" date="2016" name="Nat. Commun.">
        <title>The Gonium pectorale genome demonstrates co-option of cell cycle regulation during the evolution of multicellularity.</title>
        <authorList>
            <person name="Hanschen E.R."/>
            <person name="Marriage T.N."/>
            <person name="Ferris P.J."/>
            <person name="Hamaji T."/>
            <person name="Toyoda A."/>
            <person name="Fujiyama A."/>
            <person name="Neme R."/>
            <person name="Noguchi H."/>
            <person name="Minakuchi Y."/>
            <person name="Suzuki M."/>
            <person name="Kawai-Toyooka H."/>
            <person name="Smith D.R."/>
            <person name="Sparks H."/>
            <person name="Anderson J."/>
            <person name="Bakaric R."/>
            <person name="Luria V."/>
            <person name="Karger A."/>
            <person name="Kirschner M.W."/>
            <person name="Durand P.M."/>
            <person name="Michod R.E."/>
            <person name="Nozaki H."/>
            <person name="Olson B.J."/>
        </authorList>
    </citation>
    <scope>NUCLEOTIDE SEQUENCE [LARGE SCALE GENOMIC DNA]</scope>
    <source>
        <strain evidence="4">NIES-2863</strain>
    </source>
</reference>